<evidence type="ECO:0000256" key="4">
    <source>
        <dbReference type="ARBA" id="ARBA00011233"/>
    </source>
</evidence>
<name>A0ABP9T395_9ACTN</name>
<dbReference type="PANTHER" id="PTHR33254">
    <property type="entry name" value="4-HYDROXY-4-METHYL-2-OXOGLUTARATE ALDOLASE 3-RELATED"/>
    <property type="match status" value="1"/>
</dbReference>
<proteinExistence type="inferred from homology"/>
<dbReference type="EC" id="4.1.3.17" evidence="5"/>
<comment type="function">
    <text evidence="8">Catalyzes the aldol cleavage of 4-hydroxy-4-methyl-2-oxoglutarate (HMG) into 2 molecules of pyruvate. Also contains a secondary oxaloacetate (OAA) decarboxylase activity due to the common pyruvate enolate transition state formed following C-C bond cleavage in the retro-aldol and decarboxylation reactions.</text>
</comment>
<dbReference type="Proteomes" id="UP001499878">
    <property type="component" value="Unassembled WGS sequence"/>
</dbReference>
<evidence type="ECO:0000256" key="1">
    <source>
        <dbReference type="ARBA" id="ARBA00001342"/>
    </source>
</evidence>
<comment type="subunit">
    <text evidence="4">Homotrimer.</text>
</comment>
<evidence type="ECO:0000256" key="9">
    <source>
        <dbReference type="ARBA" id="ARBA00029596"/>
    </source>
</evidence>
<dbReference type="Pfam" id="PF03737">
    <property type="entry name" value="RraA-like"/>
    <property type="match status" value="1"/>
</dbReference>
<evidence type="ECO:0000256" key="11">
    <source>
        <dbReference type="ARBA" id="ARBA00032305"/>
    </source>
</evidence>
<evidence type="ECO:0000256" key="2">
    <source>
        <dbReference type="ARBA" id="ARBA00001968"/>
    </source>
</evidence>
<evidence type="ECO:0000256" key="8">
    <source>
        <dbReference type="ARBA" id="ARBA00025046"/>
    </source>
</evidence>
<accession>A0ABP9T395</accession>
<dbReference type="Gene3D" id="3.50.30.40">
    <property type="entry name" value="Ribonuclease E inhibitor RraA/RraA-like"/>
    <property type="match status" value="1"/>
</dbReference>
<dbReference type="CDD" id="cd16841">
    <property type="entry name" value="RraA_family"/>
    <property type="match status" value="1"/>
</dbReference>
<evidence type="ECO:0000256" key="6">
    <source>
        <dbReference type="ARBA" id="ARBA00012947"/>
    </source>
</evidence>
<comment type="similarity">
    <text evidence="3">Belongs to the class II aldolase/RraA-like family.</text>
</comment>
<evidence type="ECO:0000256" key="10">
    <source>
        <dbReference type="ARBA" id="ARBA00030169"/>
    </source>
</evidence>
<dbReference type="SUPFAM" id="SSF89562">
    <property type="entry name" value="RraA-like"/>
    <property type="match status" value="1"/>
</dbReference>
<comment type="cofactor">
    <cofactor evidence="2">
        <name>a divalent metal cation</name>
        <dbReference type="ChEBI" id="CHEBI:60240"/>
    </cofactor>
</comment>
<evidence type="ECO:0000256" key="5">
    <source>
        <dbReference type="ARBA" id="ARBA00012213"/>
    </source>
</evidence>
<keyword evidence="14" id="KW-1185">Reference proteome</keyword>
<comment type="caution">
    <text evidence="13">The sequence shown here is derived from an EMBL/GenBank/DDBJ whole genome shotgun (WGS) entry which is preliminary data.</text>
</comment>
<evidence type="ECO:0000256" key="7">
    <source>
        <dbReference type="ARBA" id="ARBA00016549"/>
    </source>
</evidence>
<protein>
    <recommendedName>
        <fullName evidence="7">Putative 4-hydroxy-4-methyl-2-oxoglutarate aldolase</fullName>
        <ecNumber evidence="6">4.1.1.112</ecNumber>
        <ecNumber evidence="5">4.1.3.17</ecNumber>
    </recommendedName>
    <alternativeName>
        <fullName evidence="11">Oxaloacetate decarboxylase</fullName>
    </alternativeName>
    <alternativeName>
        <fullName evidence="9">Regulator of ribonuclease activity homolog</fullName>
    </alternativeName>
    <alternativeName>
        <fullName evidence="10">RraA-like protein</fullName>
    </alternativeName>
</protein>
<evidence type="ECO:0000256" key="3">
    <source>
        <dbReference type="ARBA" id="ARBA00008621"/>
    </source>
</evidence>
<evidence type="ECO:0000256" key="12">
    <source>
        <dbReference type="ARBA" id="ARBA00047973"/>
    </source>
</evidence>
<dbReference type="RefSeq" id="WP_345629513.1">
    <property type="nucleotide sequence ID" value="NZ_BAABJR010000005.1"/>
</dbReference>
<evidence type="ECO:0000313" key="14">
    <source>
        <dbReference type="Proteomes" id="UP001499878"/>
    </source>
</evidence>
<organism evidence="13 14">
    <name type="scientific">Streptomyces thinghirensis</name>
    <dbReference type="NCBI Taxonomy" id="551547"/>
    <lineage>
        <taxon>Bacteria</taxon>
        <taxon>Bacillati</taxon>
        <taxon>Actinomycetota</taxon>
        <taxon>Actinomycetes</taxon>
        <taxon>Kitasatosporales</taxon>
        <taxon>Streptomycetaceae</taxon>
        <taxon>Streptomyces</taxon>
    </lineage>
</organism>
<comment type="catalytic activity">
    <reaction evidence="1">
        <text>4-hydroxy-4-methyl-2-oxoglutarate = 2 pyruvate</text>
        <dbReference type="Rhea" id="RHEA:22748"/>
        <dbReference type="ChEBI" id="CHEBI:15361"/>
        <dbReference type="ChEBI" id="CHEBI:58276"/>
        <dbReference type="EC" id="4.1.3.17"/>
    </reaction>
</comment>
<dbReference type="InterPro" id="IPR005493">
    <property type="entry name" value="RraA/RraA-like"/>
</dbReference>
<gene>
    <name evidence="13" type="ORF">GCM10023323_24640</name>
</gene>
<comment type="catalytic activity">
    <reaction evidence="12">
        <text>oxaloacetate + H(+) = pyruvate + CO2</text>
        <dbReference type="Rhea" id="RHEA:15641"/>
        <dbReference type="ChEBI" id="CHEBI:15361"/>
        <dbReference type="ChEBI" id="CHEBI:15378"/>
        <dbReference type="ChEBI" id="CHEBI:16452"/>
        <dbReference type="ChEBI" id="CHEBI:16526"/>
        <dbReference type="EC" id="4.1.1.112"/>
    </reaction>
</comment>
<dbReference type="EC" id="4.1.1.112" evidence="6"/>
<reference evidence="14" key="1">
    <citation type="journal article" date="2019" name="Int. J. Syst. Evol. Microbiol.">
        <title>The Global Catalogue of Microorganisms (GCM) 10K type strain sequencing project: providing services to taxonomists for standard genome sequencing and annotation.</title>
        <authorList>
            <consortium name="The Broad Institute Genomics Platform"/>
            <consortium name="The Broad Institute Genome Sequencing Center for Infectious Disease"/>
            <person name="Wu L."/>
            <person name="Ma J."/>
        </authorList>
    </citation>
    <scope>NUCLEOTIDE SEQUENCE [LARGE SCALE GENOMIC DNA]</scope>
    <source>
        <strain evidence="14">JCM 18306</strain>
    </source>
</reference>
<evidence type="ECO:0000313" key="13">
    <source>
        <dbReference type="EMBL" id="GAA5207772.1"/>
    </source>
</evidence>
<sequence length="231" mass="24295">MSDTTSSDASSRESAHYPEDVLEAFRSITTASLADAVEQHGRRGYLTGAVHQVAPGTGTLVGPAVTVREIPADESLPPEHALQAIDEATAGSIVCIDAGGADVAVWGGLMTAGAVARQLAGCVLDGGVRDVTEITRDFPGFAVYARTAVPATTLGRMRTVSLNEPVVVGSVDIRPGDLIVADRDGVVRVPADLVDAVRRTAEEIEEREKEQTRLILDSGSLRAGLARYHRI</sequence>
<dbReference type="PANTHER" id="PTHR33254:SF4">
    <property type="entry name" value="4-HYDROXY-4-METHYL-2-OXOGLUTARATE ALDOLASE 3-RELATED"/>
    <property type="match status" value="1"/>
</dbReference>
<dbReference type="InterPro" id="IPR036704">
    <property type="entry name" value="RraA/RraA-like_sf"/>
</dbReference>
<dbReference type="EMBL" id="BAABJR010000005">
    <property type="protein sequence ID" value="GAA5207772.1"/>
    <property type="molecule type" value="Genomic_DNA"/>
</dbReference>